<dbReference type="EMBL" id="CAKMRJ010005745">
    <property type="protein sequence ID" value="CAH1451681.1"/>
    <property type="molecule type" value="Genomic_DNA"/>
</dbReference>
<accession>A0AAU9PN67</accession>
<name>A0AAU9PN67_9ASTR</name>
<reference evidence="1 2" key="1">
    <citation type="submission" date="2022-01" db="EMBL/GenBank/DDBJ databases">
        <authorList>
            <person name="Xiong W."/>
            <person name="Schranz E."/>
        </authorList>
    </citation>
    <scope>NUCLEOTIDE SEQUENCE [LARGE SCALE GENOMIC DNA]</scope>
</reference>
<comment type="caution">
    <text evidence="1">The sequence shown here is derived from an EMBL/GenBank/DDBJ whole genome shotgun (WGS) entry which is preliminary data.</text>
</comment>
<sequence>MELRSEEIFYSVSIKDKHTPSVLVRFGEEEIGSRNLWRVVAIDRKGGNNSSLSSKEQTRTVTSLVRRGRTKRKQQGLLKQLLSFFCHGKKCECGGKRWYDGSRATSTKVQVGMESAKEKEKVRGGYCPLVCWKISTSGGGFFDRY</sequence>
<evidence type="ECO:0000313" key="2">
    <source>
        <dbReference type="Proteomes" id="UP001157418"/>
    </source>
</evidence>
<keyword evidence="2" id="KW-1185">Reference proteome</keyword>
<evidence type="ECO:0000313" key="1">
    <source>
        <dbReference type="EMBL" id="CAH1451681.1"/>
    </source>
</evidence>
<gene>
    <name evidence="1" type="ORF">LVIROSA_LOCUS37024</name>
</gene>
<proteinExistence type="predicted"/>
<organism evidence="1 2">
    <name type="scientific">Lactuca virosa</name>
    <dbReference type="NCBI Taxonomy" id="75947"/>
    <lineage>
        <taxon>Eukaryota</taxon>
        <taxon>Viridiplantae</taxon>
        <taxon>Streptophyta</taxon>
        <taxon>Embryophyta</taxon>
        <taxon>Tracheophyta</taxon>
        <taxon>Spermatophyta</taxon>
        <taxon>Magnoliopsida</taxon>
        <taxon>eudicotyledons</taxon>
        <taxon>Gunneridae</taxon>
        <taxon>Pentapetalae</taxon>
        <taxon>asterids</taxon>
        <taxon>campanulids</taxon>
        <taxon>Asterales</taxon>
        <taxon>Asteraceae</taxon>
        <taxon>Cichorioideae</taxon>
        <taxon>Cichorieae</taxon>
        <taxon>Lactucinae</taxon>
        <taxon>Lactuca</taxon>
    </lineage>
</organism>
<protein>
    <submittedName>
        <fullName evidence="1">Uncharacterized protein</fullName>
    </submittedName>
</protein>
<dbReference type="AlphaFoldDB" id="A0AAU9PN67"/>
<dbReference type="Proteomes" id="UP001157418">
    <property type="component" value="Unassembled WGS sequence"/>
</dbReference>